<gene>
    <name evidence="6" type="ORF">E3O46_13610</name>
</gene>
<dbReference type="InterPro" id="IPR050490">
    <property type="entry name" value="Bact_solute-bd_prot1"/>
</dbReference>
<evidence type="ECO:0000256" key="5">
    <source>
        <dbReference type="ARBA" id="ARBA00023288"/>
    </source>
</evidence>
<dbReference type="Gene3D" id="3.40.190.10">
    <property type="entry name" value="Periplasmic binding protein-like II"/>
    <property type="match status" value="1"/>
</dbReference>
<keyword evidence="7" id="KW-1185">Reference proteome</keyword>
<evidence type="ECO:0000256" key="1">
    <source>
        <dbReference type="ARBA" id="ARBA00022475"/>
    </source>
</evidence>
<dbReference type="PANTHER" id="PTHR43649">
    <property type="entry name" value="ARABINOSE-BINDING PROTEIN-RELATED"/>
    <property type="match status" value="1"/>
</dbReference>
<reference evidence="6 7" key="1">
    <citation type="submission" date="2019-03" db="EMBL/GenBank/DDBJ databases">
        <title>Genomics of glacier-inhabiting Cryobacterium strains.</title>
        <authorList>
            <person name="Liu Q."/>
            <person name="Xin Y.-H."/>
        </authorList>
    </citation>
    <scope>NUCLEOTIDE SEQUENCE [LARGE SCALE GENOMIC DNA]</scope>
    <source>
        <strain evidence="6 7">MDB1-5</strain>
    </source>
</reference>
<evidence type="ECO:0000313" key="7">
    <source>
        <dbReference type="Proteomes" id="UP000297604"/>
    </source>
</evidence>
<dbReference type="PANTHER" id="PTHR43649:SF33">
    <property type="entry name" value="POLYGALACTURONAN_RHAMNOGALACTURONAN-BINDING PROTEIN YTCQ"/>
    <property type="match status" value="1"/>
</dbReference>
<comment type="caution">
    <text evidence="6">The sequence shown here is derived from an EMBL/GenBank/DDBJ whole genome shotgun (WGS) entry which is preliminary data.</text>
</comment>
<accession>A0ABY2INB5</accession>
<sequence length="452" mass="47352">MCLTTKSISLPTQLHHSTKRKHMKSRNRKLIALGLGTALLAGALSGCSGGSSSSGVTTINWWTRVGDDRAAFAKKFNDTHTDVQVKVTQVSDDQYVNKVGTGVRSNNGPDVLDFDVANSPLFAATGVLADVSDKVNGLDFARDLNPGMSKLGTYDNKTYSVPFIAGPSILLYNKTLFKKAGIQTDTPPATWAGIEEDAKKVRALGDDIYGFDIPGACGGCLSFAAQPLIWASGGTTMTAASPDQTTTYSTSPQVADSLKFYQKLWQDGVVNPAGQTEAGATWGADWNAGKVGILLAGSWLVSPAEKGGSEVGYGPIPNADGSNFSTFAGGDNIGVIASSKNPDAAWEFASWLLDKDQQASIADTGSSPVRSDLLTADFAAKYPLVALQLQVSAKSDAPDSMATNALQLSATSPWLAAFQSIVYNGADVNATLTKADADSAPLIKQAYEQAGQ</sequence>
<evidence type="ECO:0000313" key="6">
    <source>
        <dbReference type="EMBL" id="TFC18711.1"/>
    </source>
</evidence>
<dbReference type="Proteomes" id="UP000297604">
    <property type="component" value="Unassembled WGS sequence"/>
</dbReference>
<dbReference type="RefSeq" id="WP_134561881.1">
    <property type="nucleotide sequence ID" value="NZ_SOFS01000031.1"/>
</dbReference>
<organism evidence="6 7">
    <name type="scientific">Cryobacterium glucosi</name>
    <dbReference type="NCBI Taxonomy" id="1259175"/>
    <lineage>
        <taxon>Bacteria</taxon>
        <taxon>Bacillati</taxon>
        <taxon>Actinomycetota</taxon>
        <taxon>Actinomycetes</taxon>
        <taxon>Micrococcales</taxon>
        <taxon>Microbacteriaceae</taxon>
        <taxon>Cryobacterium</taxon>
    </lineage>
</organism>
<dbReference type="EMBL" id="SOFS01000031">
    <property type="protein sequence ID" value="TFC18711.1"/>
    <property type="molecule type" value="Genomic_DNA"/>
</dbReference>
<keyword evidence="2" id="KW-0732">Signal</keyword>
<dbReference type="SUPFAM" id="SSF53850">
    <property type="entry name" value="Periplasmic binding protein-like II"/>
    <property type="match status" value="1"/>
</dbReference>
<keyword evidence="5" id="KW-0449">Lipoprotein</keyword>
<protein>
    <submittedName>
        <fullName evidence="6">Sugar ABC transporter substrate-binding protein</fullName>
    </submittedName>
</protein>
<keyword evidence="3" id="KW-0472">Membrane</keyword>
<evidence type="ECO:0000256" key="3">
    <source>
        <dbReference type="ARBA" id="ARBA00023136"/>
    </source>
</evidence>
<evidence type="ECO:0000256" key="4">
    <source>
        <dbReference type="ARBA" id="ARBA00023139"/>
    </source>
</evidence>
<name>A0ABY2INB5_9MICO</name>
<dbReference type="Pfam" id="PF13416">
    <property type="entry name" value="SBP_bac_8"/>
    <property type="match status" value="1"/>
</dbReference>
<dbReference type="CDD" id="cd13585">
    <property type="entry name" value="PBP2_TMBP_like"/>
    <property type="match status" value="1"/>
</dbReference>
<proteinExistence type="predicted"/>
<keyword evidence="4" id="KW-0564">Palmitate</keyword>
<dbReference type="InterPro" id="IPR006059">
    <property type="entry name" value="SBP"/>
</dbReference>
<evidence type="ECO:0000256" key="2">
    <source>
        <dbReference type="ARBA" id="ARBA00022729"/>
    </source>
</evidence>
<keyword evidence="1" id="KW-1003">Cell membrane</keyword>